<gene>
    <name evidence="1" type="ORF">EBH_0031870</name>
</gene>
<evidence type="ECO:0000313" key="1">
    <source>
        <dbReference type="EMBL" id="CDJ50227.1"/>
    </source>
</evidence>
<protein>
    <submittedName>
        <fullName evidence="1">Cytadherence high molecular weight protein 2, related</fullName>
    </submittedName>
</protein>
<dbReference type="Proteomes" id="UP000030750">
    <property type="component" value="Unassembled WGS sequence"/>
</dbReference>
<dbReference type="InterPro" id="IPR009030">
    <property type="entry name" value="Growth_fac_rcpt_cys_sf"/>
</dbReference>
<keyword evidence="2" id="KW-1185">Reference proteome</keyword>
<organism evidence="1 2">
    <name type="scientific">Eimeria brunetti</name>
    <dbReference type="NCBI Taxonomy" id="51314"/>
    <lineage>
        <taxon>Eukaryota</taxon>
        <taxon>Sar</taxon>
        <taxon>Alveolata</taxon>
        <taxon>Apicomplexa</taxon>
        <taxon>Conoidasida</taxon>
        <taxon>Coccidia</taxon>
        <taxon>Eucoccidiorida</taxon>
        <taxon>Eimeriorina</taxon>
        <taxon>Eimeriidae</taxon>
        <taxon>Eimeria</taxon>
    </lineage>
</organism>
<dbReference type="EMBL" id="HG712123">
    <property type="protein sequence ID" value="CDJ50227.1"/>
    <property type="molecule type" value="Genomic_DNA"/>
</dbReference>
<dbReference type="PANTHER" id="PTHR47236:SF5">
    <property type="entry name" value="GENE, 32742-RELATED"/>
    <property type="match status" value="1"/>
</dbReference>
<reference evidence="1" key="1">
    <citation type="submission" date="2013-10" db="EMBL/GenBank/DDBJ databases">
        <title>Genomic analysis of the causative agents of coccidiosis in chickens.</title>
        <authorList>
            <person name="Reid A.J."/>
            <person name="Blake D."/>
            <person name="Billington K."/>
            <person name="Browne H."/>
            <person name="Dunn M."/>
            <person name="Hung S."/>
            <person name="Kawahara F."/>
            <person name="Miranda-Saavedra D."/>
            <person name="Mourier T."/>
            <person name="Nagra H."/>
            <person name="Otto T.D."/>
            <person name="Rawlings N."/>
            <person name="Sanchez A."/>
            <person name="Sanders M."/>
            <person name="Subramaniam C."/>
            <person name="Tay Y."/>
            <person name="Dear P."/>
            <person name="Doerig C."/>
            <person name="Gruber A."/>
            <person name="Parkinson J."/>
            <person name="Shirley M."/>
            <person name="Wan K.L."/>
            <person name="Berriman M."/>
            <person name="Tomley F."/>
            <person name="Pain A."/>
        </authorList>
    </citation>
    <scope>NUCLEOTIDE SEQUENCE [LARGE SCALE GENOMIC DNA]</scope>
    <source>
        <strain evidence="1">Houghton</strain>
    </source>
</reference>
<dbReference type="AlphaFoldDB" id="U6LIL8"/>
<sequence>MFTLRPEGSGCTFPHHKETCGVGYFCPAGTHDPRSLPCPAGSYSSAQGLTSQAGCAPCPQGAVCPSLAQATYDLCPVGHYCPSSGAALGTPCPAGTYNPQYEGWCQGCPWAGQGLLLFPRGLRLLWLGVF</sequence>
<dbReference type="SUPFAM" id="SSF57184">
    <property type="entry name" value="Growth factor receptor domain"/>
    <property type="match status" value="1"/>
</dbReference>
<name>U6LIL8_9EIME</name>
<proteinExistence type="predicted"/>
<dbReference type="VEuPathDB" id="ToxoDB:EBH_0031870"/>
<dbReference type="PANTHER" id="PTHR47236">
    <property type="entry name" value="GENE, 32742-RELATED-RELATED"/>
    <property type="match status" value="1"/>
</dbReference>
<evidence type="ECO:0000313" key="2">
    <source>
        <dbReference type="Proteomes" id="UP000030750"/>
    </source>
</evidence>
<reference evidence="1" key="2">
    <citation type="submission" date="2013-10" db="EMBL/GenBank/DDBJ databases">
        <authorList>
            <person name="Aslett M."/>
        </authorList>
    </citation>
    <scope>NUCLEOTIDE SEQUENCE [LARGE SCALE GENOMIC DNA]</scope>
    <source>
        <strain evidence="1">Houghton</strain>
    </source>
</reference>
<accession>U6LIL8</accession>
<dbReference type="OrthoDB" id="439917at2759"/>
<dbReference type="Gene3D" id="2.10.50.10">
    <property type="entry name" value="Tumor Necrosis Factor Receptor, subunit A, domain 2"/>
    <property type="match status" value="1"/>
</dbReference>